<keyword evidence="18" id="KW-1185">Reference proteome</keyword>
<keyword evidence="8 13" id="KW-0547">Nucleotide-binding</keyword>
<evidence type="ECO:0000256" key="3">
    <source>
        <dbReference type="ARBA" id="ARBA00005139"/>
    </source>
</evidence>
<evidence type="ECO:0000256" key="13">
    <source>
        <dbReference type="PIRSR" id="PIRSR000726-1"/>
    </source>
</evidence>
<dbReference type="NCBIfam" id="TIGR00656">
    <property type="entry name" value="asp_kin_monofn"/>
    <property type="match status" value="1"/>
</dbReference>
<keyword evidence="6 14" id="KW-0808">Transferase</keyword>
<evidence type="ECO:0000256" key="15">
    <source>
        <dbReference type="RuleBase" id="RU004249"/>
    </source>
</evidence>
<dbReference type="UniPathway" id="UPA00051">
    <property type="reaction ID" value="UER00462"/>
</dbReference>
<dbReference type="SUPFAM" id="SSF55021">
    <property type="entry name" value="ACT-like"/>
    <property type="match status" value="2"/>
</dbReference>
<dbReference type="Proteomes" id="UP000256424">
    <property type="component" value="Unassembled WGS sequence"/>
</dbReference>
<feature type="domain" description="ACT" evidence="16">
    <location>
        <begin position="278"/>
        <end position="354"/>
    </location>
</feature>
<feature type="binding site" evidence="13">
    <location>
        <position position="198"/>
    </location>
    <ligand>
        <name>ATP</name>
        <dbReference type="ChEBI" id="CHEBI:30616"/>
    </ligand>
</feature>
<evidence type="ECO:0000313" key="17">
    <source>
        <dbReference type="EMBL" id="RDU73409.1"/>
    </source>
</evidence>
<evidence type="ECO:0000259" key="16">
    <source>
        <dbReference type="PROSITE" id="PS51671"/>
    </source>
</evidence>
<comment type="caution">
    <text evidence="17">The sequence shown here is derived from an EMBL/GenBank/DDBJ whole genome shotgun (WGS) entry which is preliminary data.</text>
</comment>
<dbReference type="GO" id="GO:0009090">
    <property type="term" value="P:homoserine biosynthetic process"/>
    <property type="evidence" value="ECO:0007669"/>
    <property type="project" value="TreeGrafter"/>
</dbReference>
<dbReference type="InterPro" id="IPR005260">
    <property type="entry name" value="Asp_kin_monofn"/>
</dbReference>
<evidence type="ECO:0000256" key="5">
    <source>
        <dbReference type="ARBA" id="ARBA00022605"/>
    </source>
</evidence>
<reference evidence="17 18" key="1">
    <citation type="submission" date="2018-04" db="EMBL/GenBank/DDBJ databases">
        <title>Novel Campyloabacter and Helicobacter Species and Strains.</title>
        <authorList>
            <person name="Mannion A.J."/>
            <person name="Shen Z."/>
            <person name="Fox J.G."/>
        </authorList>
    </citation>
    <scope>NUCLEOTIDE SEQUENCE [LARGE SCALE GENOMIC DNA]</scope>
    <source>
        <strain evidence="17 18">MIT 97-5075</strain>
    </source>
</reference>
<dbReference type="Gene3D" id="3.40.1160.10">
    <property type="entry name" value="Acetylglutamate kinase-like"/>
    <property type="match status" value="1"/>
</dbReference>
<dbReference type="PIRSF" id="PIRSF000726">
    <property type="entry name" value="Asp_kin"/>
    <property type="match status" value="1"/>
</dbReference>
<keyword evidence="7" id="KW-0677">Repeat</keyword>
<dbReference type="Pfam" id="PF22468">
    <property type="entry name" value="ACT_9"/>
    <property type="match status" value="2"/>
</dbReference>
<comment type="pathway">
    <text evidence="1 15">Amino-acid biosynthesis; L-lysine biosynthesis via DAP pathway; (S)-tetrahydrodipicolinate from L-aspartate: step 1/4.</text>
</comment>
<dbReference type="NCBIfam" id="TIGR00657">
    <property type="entry name" value="asp_kinases"/>
    <property type="match status" value="1"/>
</dbReference>
<dbReference type="GO" id="GO:0009088">
    <property type="term" value="P:threonine biosynthetic process"/>
    <property type="evidence" value="ECO:0007669"/>
    <property type="project" value="UniProtKB-UniPathway"/>
</dbReference>
<dbReference type="PROSITE" id="PS51671">
    <property type="entry name" value="ACT"/>
    <property type="match status" value="2"/>
</dbReference>
<dbReference type="RefSeq" id="WP_104763022.1">
    <property type="nucleotide sequence ID" value="NZ_FZPM01000012.1"/>
</dbReference>
<dbReference type="EMBL" id="NXLW01000002">
    <property type="protein sequence ID" value="RDU73409.1"/>
    <property type="molecule type" value="Genomic_DNA"/>
</dbReference>
<feature type="binding site" evidence="13">
    <location>
        <begin position="223"/>
        <end position="224"/>
    </location>
    <ligand>
        <name>ATP</name>
        <dbReference type="ChEBI" id="CHEBI:30616"/>
    </ligand>
</feature>
<evidence type="ECO:0000256" key="14">
    <source>
        <dbReference type="RuleBase" id="RU003448"/>
    </source>
</evidence>
<dbReference type="InterPro" id="IPR001048">
    <property type="entry name" value="Asp/Glu/Uridylate_kinase"/>
</dbReference>
<keyword evidence="9 14" id="KW-0418">Kinase</keyword>
<feature type="domain" description="ACT" evidence="16">
    <location>
        <begin position="356"/>
        <end position="416"/>
    </location>
</feature>
<dbReference type="InterPro" id="IPR045865">
    <property type="entry name" value="ACT-like_dom_sf"/>
</dbReference>
<feature type="binding site" evidence="13">
    <location>
        <position position="193"/>
    </location>
    <ligand>
        <name>ATP</name>
        <dbReference type="ChEBI" id="CHEBI:30616"/>
    </ligand>
</feature>
<comment type="pathway">
    <text evidence="3 15">Amino-acid biosynthesis; L-threonine biosynthesis; L-threonine from L-aspartate: step 1/5.</text>
</comment>
<protein>
    <recommendedName>
        <fullName evidence="14">Aspartokinase</fullName>
        <ecNumber evidence="14">2.7.2.4</ecNumber>
    </recommendedName>
</protein>
<dbReference type="EC" id="2.7.2.4" evidence="14"/>
<dbReference type="Gene3D" id="3.30.2130.10">
    <property type="entry name" value="VC0802-like"/>
    <property type="match status" value="1"/>
</dbReference>
<dbReference type="CDD" id="cd04913">
    <property type="entry name" value="ACT_AKii-LysC-BS-like_1"/>
    <property type="match status" value="1"/>
</dbReference>
<sequence>MLIVQKYGGTSMGSTQRIQNVANRISHSLYAHSSTATHTSNTNAQNGNKLVVVVSAMSGVTDEILQHAYAFTPTPNERDLDMSLSSGEQMSAALLSIALNAKGLKSIALNGRQAGIFTDSNHTKARIQYIDTSNIKALLSEGYIVVVTGFQGLSDRGEITTLGRGGSDLSAVALAGALKADSCEIYSDVDGVYTTDPRIESKAKKIERISYDEMLELASMGAKVLLTRSVELAKKWNVPIYAKSSFSEDSGTLITTEENIMEKPIVSGIALDKNQARVSLIGVQDKPGIAAELFSKLSKANINVDMIVQTIGRDFKTNLDFTVPKNELEKAKITLNEFDSNADLIDYDNEVAIVSIVGVGMKSHSGVAAKAFQAMAKDNINIRMISTSEIKISMLIDLKYAELGVRVLHAAYKLDQ</sequence>
<dbReference type="SUPFAM" id="SSF53633">
    <property type="entry name" value="Carbamate kinase-like"/>
    <property type="match status" value="1"/>
</dbReference>
<dbReference type="FunFam" id="3.30.2130.10:FF:000001">
    <property type="entry name" value="Bifunctional aspartokinase/homoserine dehydrogenase"/>
    <property type="match status" value="1"/>
</dbReference>
<dbReference type="NCBIfam" id="NF005154">
    <property type="entry name" value="PRK06635.1-2"/>
    <property type="match status" value="1"/>
</dbReference>
<proteinExistence type="inferred from homology"/>
<dbReference type="InterPro" id="IPR002912">
    <property type="entry name" value="ACT_dom"/>
</dbReference>
<dbReference type="UniPathway" id="UPA00050">
    <property type="reaction ID" value="UER00461"/>
</dbReference>
<dbReference type="GO" id="GO:0009089">
    <property type="term" value="P:lysine biosynthetic process via diaminopimelate"/>
    <property type="evidence" value="ECO:0007669"/>
    <property type="project" value="UniProtKB-UniPathway"/>
</dbReference>
<comment type="similarity">
    <text evidence="4 14">Belongs to the aspartokinase family.</text>
</comment>
<dbReference type="GO" id="GO:0005829">
    <property type="term" value="C:cytosol"/>
    <property type="evidence" value="ECO:0007669"/>
    <property type="project" value="TreeGrafter"/>
</dbReference>
<dbReference type="CDD" id="cd04936">
    <property type="entry name" value="ACT_AKii-LysC-BS-like_2"/>
    <property type="match status" value="1"/>
</dbReference>
<evidence type="ECO:0000256" key="11">
    <source>
        <dbReference type="ARBA" id="ARBA00023154"/>
    </source>
</evidence>
<evidence type="ECO:0000256" key="8">
    <source>
        <dbReference type="ARBA" id="ARBA00022741"/>
    </source>
</evidence>
<dbReference type="AlphaFoldDB" id="A0A3D8J7E2"/>
<dbReference type="InterPro" id="IPR041740">
    <property type="entry name" value="AKii-LysC-BS"/>
</dbReference>
<dbReference type="InterPro" id="IPR036393">
    <property type="entry name" value="AceGlu_kinase-like_sf"/>
</dbReference>
<feature type="binding site" evidence="13">
    <location>
        <begin position="6"/>
        <end position="9"/>
    </location>
    <ligand>
        <name>ATP</name>
        <dbReference type="ChEBI" id="CHEBI:30616"/>
    </ligand>
</feature>
<dbReference type="GO" id="GO:0005524">
    <property type="term" value="F:ATP binding"/>
    <property type="evidence" value="ECO:0007669"/>
    <property type="project" value="UniProtKB-KW"/>
</dbReference>
<dbReference type="InterPro" id="IPR001341">
    <property type="entry name" value="Asp_kinase"/>
</dbReference>
<keyword evidence="10 13" id="KW-0067">ATP-binding</keyword>
<evidence type="ECO:0000256" key="10">
    <source>
        <dbReference type="ARBA" id="ARBA00022840"/>
    </source>
</evidence>
<evidence type="ECO:0000256" key="9">
    <source>
        <dbReference type="ARBA" id="ARBA00022777"/>
    </source>
</evidence>
<gene>
    <name evidence="17" type="ORF">CQA66_01740</name>
</gene>
<dbReference type="CDD" id="cd04261">
    <property type="entry name" value="AAK_AKii-LysC-BS"/>
    <property type="match status" value="1"/>
</dbReference>
<comment type="catalytic activity">
    <reaction evidence="12 14">
        <text>L-aspartate + ATP = 4-phospho-L-aspartate + ADP</text>
        <dbReference type="Rhea" id="RHEA:23776"/>
        <dbReference type="ChEBI" id="CHEBI:29991"/>
        <dbReference type="ChEBI" id="CHEBI:30616"/>
        <dbReference type="ChEBI" id="CHEBI:57535"/>
        <dbReference type="ChEBI" id="CHEBI:456216"/>
        <dbReference type="EC" id="2.7.2.4"/>
    </reaction>
</comment>
<dbReference type="InterPro" id="IPR018042">
    <property type="entry name" value="Aspartate_kinase_CS"/>
</dbReference>
<evidence type="ECO:0000256" key="1">
    <source>
        <dbReference type="ARBA" id="ARBA00004766"/>
    </source>
</evidence>
<dbReference type="UniPathway" id="UPA00034">
    <property type="reaction ID" value="UER00015"/>
</dbReference>
<dbReference type="InterPro" id="IPR054352">
    <property type="entry name" value="ACT_Aspartokinase"/>
</dbReference>
<accession>A0A3D8J7E2</accession>
<evidence type="ECO:0000313" key="18">
    <source>
        <dbReference type="Proteomes" id="UP000256424"/>
    </source>
</evidence>
<evidence type="ECO:0000256" key="7">
    <source>
        <dbReference type="ARBA" id="ARBA00022737"/>
    </source>
</evidence>
<keyword evidence="11" id="KW-0457">Lysine biosynthesis</keyword>
<dbReference type="NCBIfam" id="NF005155">
    <property type="entry name" value="PRK06635.1-4"/>
    <property type="match status" value="1"/>
</dbReference>
<evidence type="ECO:0000256" key="6">
    <source>
        <dbReference type="ARBA" id="ARBA00022679"/>
    </source>
</evidence>
<dbReference type="PANTHER" id="PTHR21499">
    <property type="entry name" value="ASPARTATE KINASE"/>
    <property type="match status" value="1"/>
</dbReference>
<evidence type="ECO:0000256" key="12">
    <source>
        <dbReference type="ARBA" id="ARBA00047872"/>
    </source>
</evidence>
<dbReference type="FunFam" id="3.40.1160.10:FF:000002">
    <property type="entry name" value="Aspartokinase"/>
    <property type="match status" value="1"/>
</dbReference>
<keyword evidence="5 15" id="KW-0028">Amino-acid biosynthesis</keyword>
<feature type="binding site" evidence="13">
    <location>
        <position position="61"/>
    </location>
    <ligand>
        <name>substrate</name>
    </ligand>
</feature>
<dbReference type="GO" id="GO:0004072">
    <property type="term" value="F:aspartate kinase activity"/>
    <property type="evidence" value="ECO:0007669"/>
    <property type="project" value="UniProtKB-EC"/>
</dbReference>
<dbReference type="Pfam" id="PF00696">
    <property type="entry name" value="AA_kinase"/>
    <property type="match status" value="1"/>
</dbReference>
<evidence type="ECO:0000256" key="2">
    <source>
        <dbReference type="ARBA" id="ARBA00004986"/>
    </source>
</evidence>
<feature type="binding site" evidence="13">
    <location>
        <position position="88"/>
    </location>
    <ligand>
        <name>substrate</name>
    </ligand>
</feature>
<dbReference type="PROSITE" id="PS00324">
    <property type="entry name" value="ASPARTOKINASE"/>
    <property type="match status" value="1"/>
</dbReference>
<dbReference type="PANTHER" id="PTHR21499:SF3">
    <property type="entry name" value="ASPARTOKINASE"/>
    <property type="match status" value="1"/>
</dbReference>
<evidence type="ECO:0000256" key="4">
    <source>
        <dbReference type="ARBA" id="ARBA00010122"/>
    </source>
</evidence>
<name>A0A3D8J7E2_9HELI</name>
<dbReference type="OrthoDB" id="9799110at2"/>
<comment type="pathway">
    <text evidence="2 15">Amino-acid biosynthesis; L-methionine biosynthesis via de novo pathway; L-homoserine from L-aspartate: step 1/3.</text>
</comment>
<organism evidence="17 18">
    <name type="scientific">Helicobacter aurati</name>
    <dbReference type="NCBI Taxonomy" id="137778"/>
    <lineage>
        <taxon>Bacteria</taxon>
        <taxon>Pseudomonadati</taxon>
        <taxon>Campylobacterota</taxon>
        <taxon>Epsilonproteobacteria</taxon>
        <taxon>Campylobacterales</taxon>
        <taxon>Helicobacteraceae</taxon>
        <taxon>Helicobacter</taxon>
    </lineage>
</organism>